<proteinExistence type="predicted"/>
<dbReference type="Pfam" id="PF06996">
    <property type="entry name" value="T6SS_TssG"/>
    <property type="match status" value="1"/>
</dbReference>
<reference evidence="3" key="1">
    <citation type="submission" date="2016-10" db="EMBL/GenBank/DDBJ databases">
        <authorList>
            <person name="Varghese N."/>
            <person name="Submissions S."/>
        </authorList>
    </citation>
    <scope>NUCLEOTIDE SEQUENCE [LARGE SCALE GENOMIC DNA]</scope>
    <source>
        <strain evidence="3">LMG 26031</strain>
    </source>
</reference>
<evidence type="ECO:0000313" key="3">
    <source>
        <dbReference type="Proteomes" id="UP000198866"/>
    </source>
</evidence>
<evidence type="ECO:0000313" key="2">
    <source>
        <dbReference type="EMBL" id="SEI61268.1"/>
    </source>
</evidence>
<dbReference type="InterPro" id="IPR010732">
    <property type="entry name" value="T6SS_TssG-like"/>
</dbReference>
<keyword evidence="3" id="KW-1185">Reference proteome</keyword>
<name>A0A1H6RZ68_9BURK</name>
<dbReference type="Proteomes" id="UP000198866">
    <property type="component" value="Unassembled WGS sequence"/>
</dbReference>
<gene>
    <name evidence="2" type="ORF">SAMN05192539_10039</name>
</gene>
<feature type="region of interest" description="Disordered" evidence="1">
    <location>
        <begin position="1"/>
        <end position="20"/>
    </location>
</feature>
<dbReference type="STRING" id="667676.SAMN05192539_10039"/>
<dbReference type="EMBL" id="FNYE01000003">
    <property type="protein sequence ID" value="SEI61268.1"/>
    <property type="molecule type" value="Genomic_DNA"/>
</dbReference>
<feature type="region of interest" description="Disordered" evidence="1">
    <location>
        <begin position="328"/>
        <end position="358"/>
    </location>
</feature>
<accession>A0A1H6RZ68</accession>
<protein>
    <submittedName>
        <fullName evidence="2">Type VI secretion system protein ImpH</fullName>
    </submittedName>
</protein>
<dbReference type="PANTHER" id="PTHR35564:SF3">
    <property type="entry name" value="TYPE VI SECRETION SYSTEM BASEPLATE SUBUNIT TSSG"/>
    <property type="match status" value="1"/>
</dbReference>
<evidence type="ECO:0000256" key="1">
    <source>
        <dbReference type="SAM" id="MobiDB-lite"/>
    </source>
</evidence>
<dbReference type="AlphaFoldDB" id="A0A1H6RZ68"/>
<dbReference type="PANTHER" id="PTHR35564">
    <property type="match status" value="1"/>
</dbReference>
<sequence>MNGPHAELPPPGSGSGSGEAVDAARPLLAALLDHATQMNFFRFCELIELSAPDRAPIGTTDSPTTEPVRFRSRARLGFPSREIDAIGYDVDDPSRPPAVVTTFLGLYGVDARMPTYFADEIAQNLEGAEPLAAFLDLFHHRIVTQHYRVWRKYRYPAGFRKDGTDDVSRYLLSFAGLGIGTPDTARALGTRKLLSMLGLAGQKTRTAEGLAGVLRHAVPDTDVDVDEFHPVWVKADNGERMALGETCLLGRGFYDKGNSVRIALTPRTREAVLALLPDHAAHREVMTLLRFYLGYEALAHLEMQVDPRLMPQQALNADDVRLGFTTRLPGRASSRNGGRTRVQLGVWTGSSEAHAPMR</sequence>
<dbReference type="NCBIfam" id="TIGR03347">
    <property type="entry name" value="VI_chp_1"/>
    <property type="match status" value="1"/>
</dbReference>
<organism evidence="2 3">
    <name type="scientific">Paraburkholderia diazotrophica</name>
    <dbReference type="NCBI Taxonomy" id="667676"/>
    <lineage>
        <taxon>Bacteria</taxon>
        <taxon>Pseudomonadati</taxon>
        <taxon>Pseudomonadota</taxon>
        <taxon>Betaproteobacteria</taxon>
        <taxon>Burkholderiales</taxon>
        <taxon>Burkholderiaceae</taxon>
        <taxon>Paraburkholderia</taxon>
    </lineage>
</organism>